<dbReference type="Proteomes" id="UP000595884">
    <property type="component" value="Chromosome"/>
</dbReference>
<sequence>MNEIKCPRCGTVFTINETEYSQLLAQVRGAEFEKEIHERLERETALLEEKAKNDLQSQVTQKEQEITELSTQLEQLKQSLELESQRALSQKDQEIAALKAEIDKLQSLKDFEAKEALTNKEQELKDLTVQLEQAKQEALTLKDKELAEKNEEVAKLSTQLEVSSEQTQLKIKDALAEKDQELLELKAQLDKLSDKNALELANVLSEKDKEVQSLRNQVDKLRLEHENQLQKTVTQIEKERDEAQNQLVVQEKESELSLAAVRSDYEVQLKAANEQVEFYKNFKAQQSTKAIGESLEVYAESEFNKVRSYAFPNAYFGKDNEVSSASGSKGDFIFREADENGVEILSIMFEMKNEADTTKTKHKNSDFYKELDKDRREKKCEYAVLVTMLEADNDYFNTGIVDVSHEYEKMYVVRPQFFIQLIGLLRNAALNSLKYKQELALVREQNIDITHFEDDLETFKNAFAKNYNSASKNFQKAIDEIDKAIKRMEAVKTALTTSENQLRLANNKLDDVSVKKLTRKNPTMKAKFEALKE</sequence>
<organism evidence="2 3">
    <name type="scientific">Streptococcus mutans</name>
    <dbReference type="NCBI Taxonomy" id="1309"/>
    <lineage>
        <taxon>Bacteria</taxon>
        <taxon>Bacillati</taxon>
        <taxon>Bacillota</taxon>
        <taxon>Bacilli</taxon>
        <taxon>Lactobacillales</taxon>
        <taxon>Streptococcaceae</taxon>
        <taxon>Streptococcus</taxon>
    </lineage>
</organism>
<feature type="coiled-coil region" evidence="1">
    <location>
        <begin position="30"/>
        <end position="253"/>
    </location>
</feature>
<dbReference type="EMBL" id="CP066294">
    <property type="protein sequence ID" value="QQL47727.1"/>
    <property type="molecule type" value="Genomic_DNA"/>
</dbReference>
<protein>
    <submittedName>
        <fullName evidence="2">DUF2130 domain-containing protein</fullName>
    </submittedName>
</protein>
<evidence type="ECO:0000313" key="2">
    <source>
        <dbReference type="EMBL" id="QQL47727.1"/>
    </source>
</evidence>
<dbReference type="AlphaFoldDB" id="A0AAX1K3Q2"/>
<feature type="coiled-coil region" evidence="1">
    <location>
        <begin position="467"/>
        <end position="508"/>
    </location>
</feature>
<evidence type="ECO:0000313" key="3">
    <source>
        <dbReference type="Proteomes" id="UP000595884"/>
    </source>
</evidence>
<gene>
    <name evidence="2" type="ORF">IGS65_002500</name>
</gene>
<keyword evidence="1" id="KW-0175">Coiled coil</keyword>
<dbReference type="RefSeq" id="WP_192072246.1">
    <property type="nucleotide sequence ID" value="NZ_CP066294.2"/>
</dbReference>
<reference evidence="3" key="1">
    <citation type="submission" date="2020-12" db="EMBL/GenBank/DDBJ databases">
        <authorList>
            <person name="Wen Z.T."/>
        </authorList>
    </citation>
    <scope>NUCLEOTIDE SEQUENCE [LARGE SCALE GENOMIC DNA]</scope>
    <source>
        <strain evidence="3">27-3</strain>
    </source>
</reference>
<proteinExistence type="predicted"/>
<evidence type="ECO:0000256" key="1">
    <source>
        <dbReference type="SAM" id="Coils"/>
    </source>
</evidence>
<dbReference type="InterPro" id="IPR019219">
    <property type="entry name" value="DUF2130"/>
</dbReference>
<accession>A0AAX1K3Q2</accession>
<dbReference type="Pfam" id="PF09903">
    <property type="entry name" value="DUF2130"/>
    <property type="match status" value="1"/>
</dbReference>
<name>A0AAX1K3Q2_STRMG</name>